<keyword evidence="1" id="KW-0175">Coiled coil</keyword>
<dbReference type="OrthoDB" id="3927492at2759"/>
<keyword evidence="4" id="KW-1185">Reference proteome</keyword>
<feature type="region of interest" description="Disordered" evidence="2">
    <location>
        <begin position="210"/>
        <end position="260"/>
    </location>
</feature>
<gene>
    <name evidence="3" type="ORF">DBV05_g6201</name>
</gene>
<name>A0A5N5DBN4_9PEZI</name>
<evidence type="ECO:0000256" key="2">
    <source>
        <dbReference type="SAM" id="MobiDB-lite"/>
    </source>
</evidence>
<dbReference type="AlphaFoldDB" id="A0A5N5DBN4"/>
<organism evidence="3 4">
    <name type="scientific">Lasiodiplodia theobromae</name>
    <dbReference type="NCBI Taxonomy" id="45133"/>
    <lineage>
        <taxon>Eukaryota</taxon>
        <taxon>Fungi</taxon>
        <taxon>Dikarya</taxon>
        <taxon>Ascomycota</taxon>
        <taxon>Pezizomycotina</taxon>
        <taxon>Dothideomycetes</taxon>
        <taxon>Dothideomycetes incertae sedis</taxon>
        <taxon>Botryosphaeriales</taxon>
        <taxon>Botryosphaeriaceae</taxon>
        <taxon>Lasiodiplodia</taxon>
    </lineage>
</organism>
<protein>
    <submittedName>
        <fullName evidence="3">Uncharacterized protein</fullName>
    </submittedName>
</protein>
<evidence type="ECO:0000256" key="1">
    <source>
        <dbReference type="SAM" id="Coils"/>
    </source>
</evidence>
<dbReference type="EMBL" id="VCHE01000036">
    <property type="protein sequence ID" value="KAB2575065.1"/>
    <property type="molecule type" value="Genomic_DNA"/>
</dbReference>
<sequence>MPASTPLVPFAPAFVEWHCSDQNATTYLGHRHPRPPCQLALEIRFEEAENAAFFKLRCPVALKACPKKTNVFVFVLPDRILSLDARSDTDAAVPEPVRQGLVQAKACSSSDPICSLRFTLSKPPVVIVPAATSLAPATTASGIILNSLQSFAQTTDFTIHLPEKQICQQRLISLCTMARDGGLKTMSSQMDLTSLHKGKGAEMVEGADLHIPSPVESPPSYDELSLSPPPPPISGKDAKTRARDPPSPGPSAKKPKLAPSPLEDLGVQQQMLENQVAKLVNTALDGFRCEMRQEMQERLQQLEEKFEKKIDDLAQELRDEVGDDMENVRCEATELADMRVEEQMLIVKDELRLHVEEEMKDVEDRIKDRVCSATLTLDFD</sequence>
<reference evidence="3 4" key="1">
    <citation type="journal article" date="2019" name="Sci. Rep.">
        <title>A multi-omics analysis of the grapevine pathogen Lasiodiplodia theobromae reveals that temperature affects the expression of virulence- and pathogenicity-related genes.</title>
        <authorList>
            <person name="Felix C."/>
            <person name="Meneses R."/>
            <person name="Goncalves M.F.M."/>
            <person name="Tilleman L."/>
            <person name="Duarte A.S."/>
            <person name="Jorrin-Novo J.V."/>
            <person name="Van de Peer Y."/>
            <person name="Deforce D."/>
            <person name="Van Nieuwerburgh F."/>
            <person name="Esteves A.C."/>
            <person name="Alves A."/>
        </authorList>
    </citation>
    <scope>NUCLEOTIDE SEQUENCE [LARGE SCALE GENOMIC DNA]</scope>
    <source>
        <strain evidence="3 4">LA-SOL3</strain>
    </source>
</reference>
<feature type="coiled-coil region" evidence="1">
    <location>
        <begin position="292"/>
        <end position="319"/>
    </location>
</feature>
<comment type="caution">
    <text evidence="3">The sequence shown here is derived from an EMBL/GenBank/DDBJ whole genome shotgun (WGS) entry which is preliminary data.</text>
</comment>
<proteinExistence type="predicted"/>
<dbReference type="Proteomes" id="UP000325902">
    <property type="component" value="Unassembled WGS sequence"/>
</dbReference>
<evidence type="ECO:0000313" key="4">
    <source>
        <dbReference type="Proteomes" id="UP000325902"/>
    </source>
</evidence>
<evidence type="ECO:0000313" key="3">
    <source>
        <dbReference type="EMBL" id="KAB2575065.1"/>
    </source>
</evidence>
<accession>A0A5N5DBN4</accession>